<feature type="domain" description="DUF2229" evidence="8">
    <location>
        <begin position="715"/>
        <end position="931"/>
    </location>
</feature>
<dbReference type="NCBIfam" id="TIGR00241">
    <property type="entry name" value="CoA_E_activ"/>
    <property type="match status" value="1"/>
</dbReference>
<organism evidence="9 10">
    <name type="scientific">Anaerocolumna aminovalerica</name>
    <dbReference type="NCBI Taxonomy" id="1527"/>
    <lineage>
        <taxon>Bacteria</taxon>
        <taxon>Bacillati</taxon>
        <taxon>Bacillota</taxon>
        <taxon>Clostridia</taxon>
        <taxon>Lachnospirales</taxon>
        <taxon>Lachnospiraceae</taxon>
        <taxon>Anaerocolumna</taxon>
    </lineage>
</organism>
<feature type="coiled-coil region" evidence="5">
    <location>
        <begin position="843"/>
        <end position="884"/>
    </location>
</feature>
<evidence type="ECO:0000256" key="2">
    <source>
        <dbReference type="ARBA" id="ARBA00022723"/>
    </source>
</evidence>
<dbReference type="PANTHER" id="PTHR32329">
    <property type="entry name" value="BIFUNCTIONAL PROTEIN [INCLUDES 2-HYDROXYACYL-COA DEHYDRATASE (N-TER) AND ITS ACTIVATOR DOMAIN (C_TERM)-RELATED"/>
    <property type="match status" value="1"/>
</dbReference>
<dbReference type="PANTHER" id="PTHR32329:SF4">
    <property type="entry name" value="ACTIVATOR OF 2-HYDROXYACYL-COA DEHYDRATASE"/>
    <property type="match status" value="1"/>
</dbReference>
<feature type="compositionally biased region" description="Basic and acidic residues" evidence="6">
    <location>
        <begin position="278"/>
        <end position="287"/>
    </location>
</feature>
<feature type="compositionally biased region" description="Polar residues" evidence="6">
    <location>
        <begin position="263"/>
        <end position="272"/>
    </location>
</feature>
<evidence type="ECO:0000256" key="4">
    <source>
        <dbReference type="ARBA" id="ARBA00023014"/>
    </source>
</evidence>
<evidence type="ECO:0000256" key="1">
    <source>
        <dbReference type="ARBA" id="ARBA00001966"/>
    </source>
</evidence>
<dbReference type="CDD" id="cd24034">
    <property type="entry name" value="ASKHA_NBD_O66634-like_rpt1"/>
    <property type="match status" value="1"/>
</dbReference>
<dbReference type="Pfam" id="PF09989">
    <property type="entry name" value="DUF2229"/>
    <property type="match status" value="1"/>
</dbReference>
<name>A0A1I5BMA5_9FIRM</name>
<dbReference type="EMBL" id="FOWD01000001">
    <property type="protein sequence ID" value="SFN75797.1"/>
    <property type="molecule type" value="Genomic_DNA"/>
</dbReference>
<gene>
    <name evidence="9" type="ORF">SAMN04489757_10193</name>
</gene>
<evidence type="ECO:0000259" key="7">
    <source>
        <dbReference type="Pfam" id="PF01869"/>
    </source>
</evidence>
<dbReference type="Proteomes" id="UP000198806">
    <property type="component" value="Unassembled WGS sequence"/>
</dbReference>
<dbReference type="InterPro" id="IPR008275">
    <property type="entry name" value="CoA_E_activase_dom"/>
</dbReference>
<dbReference type="Gene3D" id="3.30.420.40">
    <property type="match status" value="4"/>
</dbReference>
<evidence type="ECO:0000313" key="9">
    <source>
        <dbReference type="EMBL" id="SFN75797.1"/>
    </source>
</evidence>
<evidence type="ECO:0000259" key="8">
    <source>
        <dbReference type="Pfam" id="PF09989"/>
    </source>
</evidence>
<dbReference type="CDD" id="cd24035">
    <property type="entry name" value="ASKHA_NBD_O66634-like_rpt2"/>
    <property type="match status" value="1"/>
</dbReference>
<accession>A0A1I5BMA5</accession>
<keyword evidence="3" id="KW-0408">Iron</keyword>
<dbReference type="InterPro" id="IPR043129">
    <property type="entry name" value="ATPase_NBD"/>
</dbReference>
<dbReference type="STRING" id="1527.SAMN04489757_10193"/>
<feature type="domain" description="ATPase BadF/BadG/BcrA/BcrD type" evidence="7">
    <location>
        <begin position="6"/>
        <end position="255"/>
    </location>
</feature>
<keyword evidence="4" id="KW-0411">Iron-sulfur</keyword>
<dbReference type="SUPFAM" id="SSF53067">
    <property type="entry name" value="Actin-like ATPase domain"/>
    <property type="match status" value="2"/>
</dbReference>
<dbReference type="GO" id="GO:0051536">
    <property type="term" value="F:iron-sulfur cluster binding"/>
    <property type="evidence" value="ECO:0007669"/>
    <property type="project" value="UniProtKB-KW"/>
</dbReference>
<evidence type="ECO:0000313" key="10">
    <source>
        <dbReference type="Proteomes" id="UP000198806"/>
    </source>
</evidence>
<comment type="cofactor">
    <cofactor evidence="1">
        <name>[4Fe-4S] cluster</name>
        <dbReference type="ChEBI" id="CHEBI:49883"/>
    </cofactor>
</comment>
<protein>
    <submittedName>
        <fullName evidence="9">CoA-substrate-specific enzyme activase, putative</fullName>
    </submittedName>
</protein>
<dbReference type="InterPro" id="IPR018709">
    <property type="entry name" value="CoA_activase_DUF2229"/>
</dbReference>
<proteinExistence type="predicted"/>
<dbReference type="Pfam" id="PF01869">
    <property type="entry name" value="BcrAD_BadFG"/>
    <property type="match status" value="2"/>
</dbReference>
<evidence type="ECO:0000256" key="3">
    <source>
        <dbReference type="ARBA" id="ARBA00023004"/>
    </source>
</evidence>
<keyword evidence="5" id="KW-0175">Coiled coil</keyword>
<reference evidence="9 10" key="1">
    <citation type="submission" date="2016-10" db="EMBL/GenBank/DDBJ databases">
        <authorList>
            <person name="de Groot N.N."/>
        </authorList>
    </citation>
    <scope>NUCLEOTIDE SEQUENCE [LARGE SCALE GENOMIC DNA]</scope>
    <source>
        <strain evidence="9 10">DSM 1283</strain>
    </source>
</reference>
<dbReference type="RefSeq" id="WP_242960774.1">
    <property type="nucleotide sequence ID" value="NZ_BAABFM010000003.1"/>
</dbReference>
<dbReference type="InterPro" id="IPR051805">
    <property type="entry name" value="Dehydratase_Activator_Redct"/>
</dbReference>
<evidence type="ECO:0000256" key="5">
    <source>
        <dbReference type="SAM" id="Coils"/>
    </source>
</evidence>
<feature type="region of interest" description="Disordered" evidence="6">
    <location>
        <begin position="263"/>
        <end position="287"/>
    </location>
</feature>
<keyword evidence="2" id="KW-0479">Metal-binding</keyword>
<keyword evidence="10" id="KW-1185">Reference proteome</keyword>
<evidence type="ECO:0000256" key="6">
    <source>
        <dbReference type="SAM" id="MobiDB-lite"/>
    </source>
</evidence>
<dbReference type="GO" id="GO:0046872">
    <property type="term" value="F:metal ion binding"/>
    <property type="evidence" value="ECO:0007669"/>
    <property type="project" value="UniProtKB-KW"/>
</dbReference>
<feature type="domain" description="ATPase BadF/BadG/BcrA/BcrD type" evidence="7">
    <location>
        <begin position="364"/>
        <end position="618"/>
    </location>
</feature>
<dbReference type="InterPro" id="IPR002731">
    <property type="entry name" value="ATPase_BadF"/>
</dbReference>
<sequence length="1447" mass="161459">MNPYKIGLDIGSTTVKIVVLNEDNNIIYSEYKRHLSDIKSTIISIMNSCYEILGDIHCTINITGSGGLSVSNWLNINFEQEVIACTKATKTMIPETDVVIELGGEDAKITYLAGGIEQRMNNSCAGGTGAFIDQMAVLLNTDASGLNKYAKKHKVIYPIASRCGVFAKTDVQPLLNDGANKSDIAASILQAVVNQTIGGLACGKPIRGKIAFLGGPLYFLSELRERFRESLGLTEDDVIIPENSIYYPAIGAALLSGEKIERSSYNPSTRTMPENEENEKGRDTGERDKANEKINFSLLKHNQIFSLKEIIDKIWLIADIKDDDVRKLPPLFENEAQYEQFRTRHDKATVKKQKLSEYKGKSYLGIDAGSTTTKVVLIGQKGELLYTYYGSNEGDPIQKVVKVLKELFQILPQGVTIAKSTVTGYGENLLKAAFHVDIGEIETIAHYKAAEHFLPGVDFILDIGGQDMKCLRIKNGTIDSILLNEACSSGCGSFIEGFANSLNMKVEDFAKEGIFAKAPVDLGTKCTVFMNSKVKQAQKEGAEVGDISAGLSYSVIKNALFKVIKIRDEKDMGENIIVQGGTFYNDSVLRSFELISGREVIRPDIAGLMGAFGAALIARERYQEGDESTLLQGETLSNFSGNTSYNRCAKCGNHCLLTVNAFSNGETFITGNRCERGLGLEEDKLSKMPNLYAFKYNRTFDYKPIPIEKAKRGAIGIPRVLNMYDNYPFWFTLLTELGFRVVVSAQSSKKLYEKGLETIPSEAVCYPAKLSHGHIINLLEKGITTIFYPSIVYEKKEYKNVDNHFNCPIVISYAEVVRNNIDRLKEIKFIAPFLSLDNDSLLVRRIYEEFKEYQVTLEEAKKAVREARKELERYKRDIQKKGEEVLHFLRKHNKKGIVLCGKPYHVDSEINHGIPQLITSFDLAVLTEDSISHLKNCNQELRVVDQWAYNSRLYRAAALVAQEDCLDLIQLNSFGCGLDSVTSDQIAEILASGGKMYTMLKIDEGNNLGAAKIRIRSLKAAIEERERKAYQAKKLKITYDYPIFTKDKRKTNTILAPQMAPIHFELVQEAVRASKYHLEILPEVDQAALDMGLKYVNNDACYPAILLVGQIIQGLKSGKYDINHTSVMITQTGGGCRATNYMAFLKLGLKQAGFENVPLISLNAVGLGEQPGFKISPGMLNKLIMAVLYGDLFMRVIYGTRPYEKVPGSTEALYKEWNEKAKENLRNGDRKTFHKNVKAIISEFDQLEVINIKKPKVAIVGEILAKYHPVANNGIIRALEEGGAEVVLPDLLDFFFYSLYNSDFQHKYLGGTRLKKDFGKIGIAYLSYYRKVMKAELEKSKRFMAPSSIHQLAELATSVLSLGNHTGEGWLITAEMMECMENGINNILCVQPLACLPNHITGRGMFKSVKEKYPNANIMPIDYDPGISNVNQLNRIKLMLSVAQKEM</sequence>